<dbReference type="InterPro" id="IPR005835">
    <property type="entry name" value="NTP_transferase_dom"/>
</dbReference>
<evidence type="ECO:0000256" key="1">
    <source>
        <dbReference type="ARBA" id="ARBA00013414"/>
    </source>
</evidence>
<sequence length="365" mass="39048">MEFLFERAMKGVVLSGGRGTRLRPITHTGPKQLVPIANKPVLQYVIEDMREAGITEIAVVLGNTGSDAVQAFLGDGSEFGVDITYVFQGAPLGLSHAVGCARDFVGDDDFVVYLGDNILDQSLANVVERFEAGDYAAGLLLREVDNPEQFGVATLDESGDVVRVVEKPAQPETNLVLTGIFLFSSAVFDAIERVEPSERGELEITDAFQHLIDDGRPIASFRAEGWWKDTGKPEDILEANRFVLEELEGELDGHVEDGAEVVGHVDLAETATIESGAVLRGPVSIAAGTVVGHGTYVGPYTSIGPDSEVRRVHIENTILVGETTITADETIVDSLIGAGTSIGSADDLRPKGYRLVIGENSNLKL</sequence>
<dbReference type="Gene3D" id="2.160.10.10">
    <property type="entry name" value="Hexapeptide repeat proteins"/>
    <property type="match status" value="1"/>
</dbReference>
<dbReference type="PANTHER" id="PTHR42883">
    <property type="entry name" value="GLUCOSE-1-PHOSPHATE THYMIDYLTRANSFERASE"/>
    <property type="match status" value="1"/>
</dbReference>
<feature type="domain" description="Nucleotidyl transferase" evidence="2">
    <location>
        <begin position="10"/>
        <end position="245"/>
    </location>
</feature>
<dbReference type="NCBIfam" id="TIGR01208">
    <property type="entry name" value="rmlA_long"/>
    <property type="match status" value="1"/>
</dbReference>
<dbReference type="AlphaFoldDB" id="A0A897NM86"/>
<proteinExistence type="predicted"/>
<dbReference type="EMBL" id="CP064789">
    <property type="protein sequence ID" value="QSG11326.1"/>
    <property type="molecule type" value="Genomic_DNA"/>
</dbReference>
<evidence type="ECO:0000313" key="4">
    <source>
        <dbReference type="Proteomes" id="UP000663305"/>
    </source>
</evidence>
<dbReference type="Gene3D" id="3.90.550.10">
    <property type="entry name" value="Spore Coat Polysaccharide Biosynthesis Protein SpsA, Chain A"/>
    <property type="match status" value="1"/>
</dbReference>
<evidence type="ECO:0000259" key="2">
    <source>
        <dbReference type="Pfam" id="PF00483"/>
    </source>
</evidence>
<protein>
    <recommendedName>
        <fullName evidence="1">Bifunctional protein GlmU</fullName>
    </recommendedName>
</protein>
<reference evidence="3" key="1">
    <citation type="submission" date="2020-11" db="EMBL/GenBank/DDBJ databases">
        <title>Carbohydrate-dependent, anaerobic sulfur respiration: A novel catabolism in halophilic archaea.</title>
        <authorList>
            <person name="Sorokin D.Y."/>
            <person name="Messina E."/>
            <person name="Smedile F."/>
            <person name="La Cono V."/>
            <person name="Hallsworth J.E."/>
            <person name="Yakimov M.M."/>
        </authorList>
    </citation>
    <scope>NUCLEOTIDE SEQUENCE</scope>
    <source>
        <strain evidence="3">HSR-Bgl</strain>
    </source>
</reference>
<dbReference type="InterPro" id="IPR029044">
    <property type="entry name" value="Nucleotide-diphossugar_trans"/>
</dbReference>
<dbReference type="Pfam" id="PF00483">
    <property type="entry name" value="NTP_transferase"/>
    <property type="match status" value="1"/>
</dbReference>
<dbReference type="SUPFAM" id="SSF53448">
    <property type="entry name" value="Nucleotide-diphospho-sugar transferases"/>
    <property type="match status" value="1"/>
</dbReference>
<dbReference type="SUPFAM" id="SSF51161">
    <property type="entry name" value="Trimeric LpxA-like enzymes"/>
    <property type="match status" value="1"/>
</dbReference>
<evidence type="ECO:0000313" key="3">
    <source>
        <dbReference type="EMBL" id="QSG11326.1"/>
    </source>
</evidence>
<dbReference type="CDD" id="cd04189">
    <property type="entry name" value="G1P_TT_long"/>
    <property type="match status" value="1"/>
</dbReference>
<name>A0A897NM86_9EURY</name>
<gene>
    <name evidence="3" type="primary">rfbA</name>
    <name evidence="3" type="ORF">HSBGL_0896</name>
</gene>
<dbReference type="InterPro" id="IPR011004">
    <property type="entry name" value="Trimer_LpxA-like_sf"/>
</dbReference>
<organism evidence="3 4">
    <name type="scientific">Halapricum desulfuricans</name>
    <dbReference type="NCBI Taxonomy" id="2841257"/>
    <lineage>
        <taxon>Archaea</taxon>
        <taxon>Methanobacteriati</taxon>
        <taxon>Methanobacteriota</taxon>
        <taxon>Stenosarchaea group</taxon>
        <taxon>Halobacteria</taxon>
        <taxon>Halobacteriales</taxon>
        <taxon>Haloarculaceae</taxon>
        <taxon>Halapricum</taxon>
    </lineage>
</organism>
<dbReference type="InterPro" id="IPR005908">
    <property type="entry name" value="G1P_thy_trans_l"/>
</dbReference>
<dbReference type="Proteomes" id="UP000663305">
    <property type="component" value="Chromosome"/>
</dbReference>
<accession>A0A897NM86</accession>
<dbReference type="PANTHER" id="PTHR42883:SF2">
    <property type="entry name" value="THYMIDYLYLTRANSFERASE"/>
    <property type="match status" value="1"/>
</dbReference>